<reference evidence="7" key="1">
    <citation type="submission" date="2019-12" db="UniProtKB">
        <authorList>
            <consortium name="WormBaseParasite"/>
        </authorList>
    </citation>
    <scope>IDENTIFICATION</scope>
</reference>
<keyword evidence="4" id="KW-0175">Coiled coil</keyword>
<dbReference type="InterPro" id="IPR003347">
    <property type="entry name" value="JmjC_dom"/>
</dbReference>
<evidence type="ECO:0000256" key="1">
    <source>
        <dbReference type="ARBA" id="ARBA00004496"/>
    </source>
</evidence>
<keyword evidence="6" id="KW-1185">Reference proteome</keyword>
<feature type="coiled-coil region" evidence="4">
    <location>
        <begin position="36"/>
        <end position="63"/>
    </location>
</feature>
<evidence type="ECO:0000256" key="2">
    <source>
        <dbReference type="ARBA" id="ARBA00022490"/>
    </source>
</evidence>
<dbReference type="InterPro" id="IPR041667">
    <property type="entry name" value="Cupin_8"/>
</dbReference>
<protein>
    <submittedName>
        <fullName evidence="7">JmjC domain-containing protein</fullName>
    </submittedName>
</protein>
<dbReference type="STRING" id="70415.A0A5S6Q880"/>
<evidence type="ECO:0000259" key="5">
    <source>
        <dbReference type="PROSITE" id="PS51184"/>
    </source>
</evidence>
<proteinExistence type="predicted"/>
<comment type="function">
    <text evidence="3">May play a role in cellular stress response.</text>
</comment>
<evidence type="ECO:0000313" key="6">
    <source>
        <dbReference type="Proteomes" id="UP000046395"/>
    </source>
</evidence>
<evidence type="ECO:0000256" key="3">
    <source>
        <dbReference type="ARBA" id="ARBA00037342"/>
    </source>
</evidence>
<dbReference type="PANTHER" id="PTHR12461">
    <property type="entry name" value="HYPOXIA-INDUCIBLE FACTOR 1 ALPHA INHIBITOR-RELATED"/>
    <property type="match status" value="1"/>
</dbReference>
<dbReference type="Proteomes" id="UP000046395">
    <property type="component" value="Unassembled WGS sequence"/>
</dbReference>
<dbReference type="GO" id="GO:0005737">
    <property type="term" value="C:cytoplasm"/>
    <property type="evidence" value="ECO:0007669"/>
    <property type="project" value="UniProtKB-SubCell"/>
</dbReference>
<dbReference type="Gene3D" id="2.60.120.650">
    <property type="entry name" value="Cupin"/>
    <property type="match status" value="1"/>
</dbReference>
<dbReference type="PANTHER" id="PTHR12461:SF43">
    <property type="entry name" value="HSPB1-ASSOCIATED PROTEIN 1"/>
    <property type="match status" value="1"/>
</dbReference>
<dbReference type="SUPFAM" id="SSF51197">
    <property type="entry name" value="Clavaminate synthase-like"/>
    <property type="match status" value="1"/>
</dbReference>
<dbReference type="PROSITE" id="PS51184">
    <property type="entry name" value="JMJC"/>
    <property type="match status" value="1"/>
</dbReference>
<evidence type="ECO:0000313" key="7">
    <source>
        <dbReference type="WBParaSite" id="TMUE_1000003398.1"/>
    </source>
</evidence>
<organism evidence="6 7">
    <name type="scientific">Trichuris muris</name>
    <name type="common">Mouse whipworm</name>
    <dbReference type="NCBI Taxonomy" id="70415"/>
    <lineage>
        <taxon>Eukaryota</taxon>
        <taxon>Metazoa</taxon>
        <taxon>Ecdysozoa</taxon>
        <taxon>Nematoda</taxon>
        <taxon>Enoplea</taxon>
        <taxon>Dorylaimia</taxon>
        <taxon>Trichinellida</taxon>
        <taxon>Trichuridae</taxon>
        <taxon>Trichuris</taxon>
    </lineage>
</organism>
<keyword evidence="2" id="KW-0963">Cytoplasm</keyword>
<dbReference type="Pfam" id="PF13621">
    <property type="entry name" value="Cupin_8"/>
    <property type="match status" value="1"/>
</dbReference>
<dbReference type="AlphaFoldDB" id="A0A5S6Q880"/>
<dbReference type="CDD" id="cd02208">
    <property type="entry name" value="cupin_RmlC-like"/>
    <property type="match status" value="1"/>
</dbReference>
<dbReference type="WBParaSite" id="TMUE_1000003398.1">
    <property type="protein sequence ID" value="TMUE_1000003398.1"/>
    <property type="gene ID" value="WBGene00285311"/>
</dbReference>
<dbReference type="SMART" id="SM00558">
    <property type="entry name" value="JmjC"/>
    <property type="match status" value="1"/>
</dbReference>
<evidence type="ECO:0000256" key="4">
    <source>
        <dbReference type="SAM" id="Coils"/>
    </source>
</evidence>
<feature type="domain" description="JmjC" evidence="5">
    <location>
        <begin position="234"/>
        <end position="409"/>
    </location>
</feature>
<comment type="subcellular location">
    <subcellularLocation>
        <location evidence="1">Cytoplasm</location>
    </subcellularLocation>
</comment>
<sequence>MDSRAAIQDRESTAVVSKVPLLSLMKNQRTVPHHPVEQLAKRCERLRNQLERVRSSLDEETVSENGEQPDADWDKENRELALRCREHVDLLSLPTIRARLHGAWGCPGFKHDPVERYRLYAEEWKKFPIPGEKKHQSLLWDLRVFPPFPDECTEISASMSDVPCEPFVLSRMIENWRSRKWTVSSVPGLLEDYVFGVRMGLRSYDEPGKVLYETLCPKTRVSAKQFQAWCSGFKDEKEVGELSKFPKEDYWAYLDYNYMFDCFECSHLDDVDWNTFGIAQSGRESTFWMGTAGSFTACHYDTYGFNIVAQLCGKKRWVLFPPEDSPLLKGSHLPFEESSVYSGCDMFHPPIQLRSSHPRVVTLEPGDVLFVPPRWWHFVQCIEDSISVNCWIAVASDRVSRMDEAVTRACMSVLKPLVNDNMMIEKEINTDNALKILTLCAVNSSSGIGPTDTSLLLFLDRFACRGSAIPQVTYDELCKVFYHSGCTLKHGHELKQIEVDDILATILCPSVIEQIRKELFRPYA</sequence>
<accession>A0A5S6Q880</accession>
<name>A0A5S6Q880_TRIMR</name>